<dbReference type="InterPro" id="IPR034660">
    <property type="entry name" value="DinB/YfiT-like"/>
</dbReference>
<keyword evidence="2" id="KW-1185">Reference proteome</keyword>
<accession>A0A2S9YEI1</accession>
<dbReference type="Pfam" id="PF09351">
    <property type="entry name" value="DUF1993"/>
    <property type="match status" value="1"/>
</dbReference>
<dbReference type="Gene3D" id="1.20.120.450">
    <property type="entry name" value="dinb family like domain"/>
    <property type="match status" value="1"/>
</dbReference>
<reference evidence="1 2" key="1">
    <citation type="submission" date="2018-03" db="EMBL/GenBank/DDBJ databases">
        <title>Draft Genome Sequences of the Obligatory Marine Myxobacteria Enhygromyxa salina SWB005.</title>
        <authorList>
            <person name="Poehlein A."/>
            <person name="Moghaddam J.A."/>
            <person name="Harms H."/>
            <person name="Alanjari M."/>
            <person name="Koenig G.M."/>
            <person name="Daniel R."/>
            <person name="Schaeberle T.F."/>
        </authorList>
    </citation>
    <scope>NUCLEOTIDE SEQUENCE [LARGE SCALE GENOMIC DNA]</scope>
    <source>
        <strain evidence="1 2">SWB005</strain>
    </source>
</reference>
<protein>
    <recommendedName>
        <fullName evidence="3">DUF1993 domain-containing protein</fullName>
    </recommendedName>
</protein>
<dbReference type="SUPFAM" id="SSF109854">
    <property type="entry name" value="DinB/YfiT-like putative metalloenzymes"/>
    <property type="match status" value="1"/>
</dbReference>
<proteinExistence type="predicted"/>
<dbReference type="AlphaFoldDB" id="A0A2S9YEI1"/>
<dbReference type="PANTHER" id="PTHR36922">
    <property type="entry name" value="BLL2446 PROTEIN"/>
    <property type="match status" value="1"/>
</dbReference>
<dbReference type="EMBL" id="PVNK01000081">
    <property type="protein sequence ID" value="PRQ03503.1"/>
    <property type="molecule type" value="Genomic_DNA"/>
</dbReference>
<evidence type="ECO:0000313" key="1">
    <source>
        <dbReference type="EMBL" id="PRQ03503.1"/>
    </source>
</evidence>
<dbReference type="InterPro" id="IPR018531">
    <property type="entry name" value="DUF1993"/>
</dbReference>
<comment type="caution">
    <text evidence="1">The sequence shown here is derived from an EMBL/GenBank/DDBJ whole genome shotgun (WGS) entry which is preliminary data.</text>
</comment>
<evidence type="ECO:0008006" key="3">
    <source>
        <dbReference type="Google" id="ProtNLM"/>
    </source>
</evidence>
<evidence type="ECO:0000313" key="2">
    <source>
        <dbReference type="Proteomes" id="UP000237968"/>
    </source>
</evidence>
<dbReference type="Proteomes" id="UP000237968">
    <property type="component" value="Unassembled WGS sequence"/>
</dbReference>
<gene>
    <name evidence="1" type="ORF">ENSA5_15330</name>
</gene>
<sequence>MVSGMSLYQDSVVQMSIMLRGLEGCIDKAITFAEAKECSPDDFVGFRLAPDMRPFAFQVQAACDTAKFAGSRLAGVEAPAFEDTEKTIPELQARIRKTLAFLETLDEGQFAGAAEREIALSFLPGKATTGAHYLREFAQPNFYFHLTTAYNLLRSAGVNVGKRDYLTHMTLHDLES</sequence>
<organism evidence="1 2">
    <name type="scientific">Enhygromyxa salina</name>
    <dbReference type="NCBI Taxonomy" id="215803"/>
    <lineage>
        <taxon>Bacteria</taxon>
        <taxon>Pseudomonadati</taxon>
        <taxon>Myxococcota</taxon>
        <taxon>Polyangia</taxon>
        <taxon>Nannocystales</taxon>
        <taxon>Nannocystaceae</taxon>
        <taxon>Enhygromyxa</taxon>
    </lineage>
</organism>
<name>A0A2S9YEI1_9BACT</name>
<dbReference type="PANTHER" id="PTHR36922:SF1">
    <property type="entry name" value="DUF1993 DOMAIN-CONTAINING PROTEIN"/>
    <property type="match status" value="1"/>
</dbReference>